<dbReference type="InterPro" id="IPR008979">
    <property type="entry name" value="Galactose-bd-like_sf"/>
</dbReference>
<dbReference type="PANTHER" id="PTHR46957:SF3">
    <property type="entry name" value="CYTOKINE RECEPTOR"/>
    <property type="match status" value="1"/>
</dbReference>
<keyword evidence="5" id="KW-1185">Reference proteome</keyword>
<dbReference type="PROSITE" id="PS50853">
    <property type="entry name" value="FN3"/>
    <property type="match status" value="4"/>
</dbReference>
<dbReference type="CDD" id="cd00063">
    <property type="entry name" value="FN3"/>
    <property type="match status" value="4"/>
</dbReference>
<feature type="domain" description="Fibronectin type-III" evidence="3">
    <location>
        <begin position="417"/>
        <end position="503"/>
    </location>
</feature>
<accession>A0ABW5PGR8</accession>
<dbReference type="InterPro" id="IPR036116">
    <property type="entry name" value="FN3_sf"/>
</dbReference>
<proteinExistence type="predicted"/>
<dbReference type="InterPro" id="IPR003961">
    <property type="entry name" value="FN3_dom"/>
</dbReference>
<dbReference type="RefSeq" id="WP_377605045.1">
    <property type="nucleotide sequence ID" value="NZ_JBHUME010000011.1"/>
</dbReference>
<dbReference type="SUPFAM" id="SSF49785">
    <property type="entry name" value="Galactose-binding domain-like"/>
    <property type="match status" value="1"/>
</dbReference>
<feature type="domain" description="Fibronectin type-III" evidence="3">
    <location>
        <begin position="1190"/>
        <end position="1276"/>
    </location>
</feature>
<dbReference type="SUPFAM" id="SSF49265">
    <property type="entry name" value="Fibronectin type III"/>
    <property type="match status" value="3"/>
</dbReference>
<dbReference type="InterPro" id="IPR013783">
    <property type="entry name" value="Ig-like_fold"/>
</dbReference>
<gene>
    <name evidence="4" type="ORF">ACFSUF_18065</name>
</gene>
<dbReference type="Gene3D" id="2.60.40.10">
    <property type="entry name" value="Immunoglobulins"/>
    <property type="match status" value="4"/>
</dbReference>
<dbReference type="Pfam" id="PF00041">
    <property type="entry name" value="fn3"/>
    <property type="match status" value="3"/>
</dbReference>
<comment type="caution">
    <text evidence="4">The sequence shown here is derived from an EMBL/GenBank/DDBJ whole genome shotgun (WGS) entry which is preliminary data.</text>
</comment>
<feature type="domain" description="F5/8 type C" evidence="2">
    <location>
        <begin position="1040"/>
        <end position="1182"/>
    </location>
</feature>
<evidence type="ECO:0000259" key="2">
    <source>
        <dbReference type="PROSITE" id="PS50022"/>
    </source>
</evidence>
<name>A0ABW5PGR8_9BACL</name>
<organism evidence="4 5">
    <name type="scientific">Paenibacillus gansuensis</name>
    <dbReference type="NCBI Taxonomy" id="306542"/>
    <lineage>
        <taxon>Bacteria</taxon>
        <taxon>Bacillati</taxon>
        <taxon>Bacillota</taxon>
        <taxon>Bacilli</taxon>
        <taxon>Bacillales</taxon>
        <taxon>Paenibacillaceae</taxon>
        <taxon>Paenibacillus</taxon>
    </lineage>
</organism>
<dbReference type="PROSITE" id="PS50022">
    <property type="entry name" value="FA58C_3"/>
    <property type="match status" value="1"/>
</dbReference>
<evidence type="ECO:0000259" key="3">
    <source>
        <dbReference type="PROSITE" id="PS50853"/>
    </source>
</evidence>
<evidence type="ECO:0000256" key="1">
    <source>
        <dbReference type="SAM" id="MobiDB-lite"/>
    </source>
</evidence>
<dbReference type="EMBL" id="JBHUME010000011">
    <property type="protein sequence ID" value="MFD2614319.1"/>
    <property type="molecule type" value="Genomic_DNA"/>
</dbReference>
<feature type="compositionally biased region" description="Low complexity" evidence="1">
    <location>
        <begin position="49"/>
        <end position="61"/>
    </location>
</feature>
<dbReference type="InterPro" id="IPR050713">
    <property type="entry name" value="RTP_Phos/Ushers"/>
</dbReference>
<evidence type="ECO:0000313" key="5">
    <source>
        <dbReference type="Proteomes" id="UP001597541"/>
    </source>
</evidence>
<feature type="region of interest" description="Disordered" evidence="1">
    <location>
        <begin position="37"/>
        <end position="86"/>
    </location>
</feature>
<feature type="domain" description="Fibronectin type-III" evidence="3">
    <location>
        <begin position="967"/>
        <end position="1052"/>
    </location>
</feature>
<dbReference type="Gene3D" id="2.60.120.560">
    <property type="entry name" value="Exo-inulinase, domain 1"/>
    <property type="match status" value="2"/>
</dbReference>
<sequence>MNQSGRHNSRGFRRTGLAAIAAVLMLGTGAIPAYGETAPNSGGPGGGSENAAVLGQTATGTPGTGGGAGAAGTGRDPWLAPFSQDSIWNMPIGSGADYQPANLPGQGYVHSDDEWHMKTQESDPVRPIYSPGGWTDRCTETNPPEGEVSMHIPDDFVVADTITTGGIYETPNNVSTFLKPDGRSLISIEPLCRNKEGGPVFGYQKMPNEDIYGTGIYGTHWGSGLSGFGGSIRHGELTGPDPIRHALKINVWGNYLHYDKVNDTTPGYRWPADRADNGAPNNYHGTNPKLEMGALLAIPPGETAESLGLTSEVGRKFFHALQDYGAYIADDTGWDAYGFSLAREARFEFEEHYGYSFNQGDWAGGEAKAYYNDMVKLISKLQIVDNSAPDRIGGGGERRAPLADPDFRAMDAEAPTVPSGLKVDARTTNSVTLSWEPSADNERVMEYEIYQGTKRVGSTYGNTKFTVTGLKKATVYNFKVGAKDTNLNRSEFGETVTVQTFDGYAENFDANTASGWSLSGSSLEYGRLKLTGWSGEGRAVYTGRTFTAPAEGSGYYAYSAALQTDAGDNNGKTRVYFNLSEDGANGYYVQIGGGAANTVELVKLTGGAAKTLGTYNGSFPINQWDWPVIQVTYGAGGAIKVTGSRAGTETVLFDGIQDASYAGGRIGVSAAGAQSFADNVSVLVDSGQTGPDTEAPTAPGGLQAAELTTSYATLTWNAATDNFGVAGYNVYVDGQLAGTTENTVYALKQLTKSTAYQIRVEAVDGTGNRSAPAEMTITTPAVDALKRYEQNFDKAPLEGWTLSSAEVSGGALQTGNWGGDALAVYSGDSFAGQVTYKFRVNAWGTGEANLIRVYFQDQDADNTYVLETGGNEPNRLVLSSIVGGVKTELGQMSGYSLKDGADLTISYKDGQIRIEGRKGDQTQLLFDKSAASELAYGTIAFGAQYNFAFFDNLSVESLVTDVEPPSVPAGLQSLAQTGESISLSWLAASDNVGVAGYNLYQNGALLAKLAGTEYVAAGLQGDTEYTFTVTARDRSGNVSELSVPLKVKTKVSTRLPRIGWSAVTLSSDGTPAANAWDGNPASRWSSGQGMKGGQWFTLDLGSLHRFNRVVLDTTGSPKDYPPGYEIYVSSDGTDWGQPVTAGSGNTVTDISFRTAEARYVRIVQTGESGSWWSIHELYVHNEPDLQPPAAPAGLAFTVTDRKSAIRLSWQDASDNDGIAGYEVYRDGVKLADAAGLKYDVTGLDKHRTYTFTVKAVDRSGNVSPATAAVSVNLKEEEKKGKGKDKDK</sequence>
<dbReference type="SMART" id="SM00060">
    <property type="entry name" value="FN3"/>
    <property type="match status" value="4"/>
</dbReference>
<dbReference type="Gene3D" id="2.60.120.260">
    <property type="entry name" value="Galactose-binding domain-like"/>
    <property type="match status" value="1"/>
</dbReference>
<dbReference type="Pfam" id="PF00754">
    <property type="entry name" value="F5_F8_type_C"/>
    <property type="match status" value="1"/>
</dbReference>
<evidence type="ECO:0000313" key="4">
    <source>
        <dbReference type="EMBL" id="MFD2614319.1"/>
    </source>
</evidence>
<reference evidence="5" key="1">
    <citation type="journal article" date="2019" name="Int. J. Syst. Evol. Microbiol.">
        <title>The Global Catalogue of Microorganisms (GCM) 10K type strain sequencing project: providing services to taxonomists for standard genome sequencing and annotation.</title>
        <authorList>
            <consortium name="The Broad Institute Genomics Platform"/>
            <consortium name="The Broad Institute Genome Sequencing Center for Infectious Disease"/>
            <person name="Wu L."/>
            <person name="Ma J."/>
        </authorList>
    </citation>
    <scope>NUCLEOTIDE SEQUENCE [LARGE SCALE GENOMIC DNA]</scope>
    <source>
        <strain evidence="5">KCTC 3950</strain>
    </source>
</reference>
<protein>
    <submittedName>
        <fullName evidence="4">Fibronectin type III domain-containing protein</fullName>
    </submittedName>
</protein>
<dbReference type="PANTHER" id="PTHR46957">
    <property type="entry name" value="CYTOKINE RECEPTOR"/>
    <property type="match status" value="1"/>
</dbReference>
<dbReference type="InterPro" id="IPR000421">
    <property type="entry name" value="FA58C"/>
</dbReference>
<feature type="domain" description="Fibronectin type-III" evidence="3">
    <location>
        <begin position="698"/>
        <end position="784"/>
    </location>
</feature>
<feature type="compositionally biased region" description="Gly residues" evidence="1">
    <location>
        <begin position="62"/>
        <end position="72"/>
    </location>
</feature>
<dbReference type="Proteomes" id="UP001597541">
    <property type="component" value="Unassembled WGS sequence"/>
</dbReference>